<dbReference type="Pfam" id="PF00015">
    <property type="entry name" value="MCPsignal"/>
    <property type="match status" value="1"/>
</dbReference>
<evidence type="ECO:0000256" key="2">
    <source>
        <dbReference type="ARBA" id="ARBA00022475"/>
    </source>
</evidence>
<sequence length="576" mass="61548">MKNNQSVPKGKSRLKVSLSSKIIGAFVIVSLLVGATSGLSYTYLNRVDKSYAQLLSDNVSMLKLVSAIKEKTQIQNSLLFGYVLDPNKDKEKQLSDVNTALTGLMSDMNKLTQNEEEHNAIQSMVDSNQTFARLVKKVTDYANQGDVSLAKAEATQWAIPTTETLTQAANKIEELEKGLQDEASLRNHNVVLSTIRTFIWVSAAAFLFAIVIGFVLSRMIVRPVRLMVRAAERIAESDLTVSDIEVKNRDELRELAVAFNQMKANLHSLISEVGGSAKQVAAASEALSAGSTQVSIASEQITNIVQEISFGTEAQVSSVHQGVGIMEEMSSAVDRIAGVTQVANLKSTHAQTEAEAGNAAVETAIAQMNAIHERMKELAATVHRLGARSEQIVGANSLIAGIARQTNMLALNASIEAARAGAAGKGFAVVADEVRKLSIQTGEAAAQIADLVESIQSETLEVAARAEAGSQEVTTGLVIVGEAKAAFTRIQGAMDELACQIGEVTERSDDIADKTRAAVEVIRSIHDVAGQTASGAKVVSFNVESQYASMQEMVSSASILSSMAEDLHRLIGKFRI</sequence>
<dbReference type="SMART" id="SM00283">
    <property type="entry name" value="MA"/>
    <property type="match status" value="1"/>
</dbReference>
<comment type="similarity">
    <text evidence="5">Belongs to the methyl-accepting chemotaxis (MCP) protein family.</text>
</comment>
<evidence type="ECO:0000259" key="9">
    <source>
        <dbReference type="PROSITE" id="PS50885"/>
    </source>
</evidence>
<dbReference type="PROSITE" id="PS50885">
    <property type="entry name" value="HAMP"/>
    <property type="match status" value="1"/>
</dbReference>
<feature type="transmembrane region" description="Helical" evidence="7">
    <location>
        <begin position="198"/>
        <end position="221"/>
    </location>
</feature>
<dbReference type="Pfam" id="PF12729">
    <property type="entry name" value="4HB_MCP_1"/>
    <property type="match status" value="1"/>
</dbReference>
<evidence type="ECO:0000313" key="10">
    <source>
        <dbReference type="EMBL" id="MFC5451352.1"/>
    </source>
</evidence>
<comment type="caution">
    <text evidence="10">The sequence shown here is derived from an EMBL/GenBank/DDBJ whole genome shotgun (WGS) entry which is preliminary data.</text>
</comment>
<dbReference type="Gene3D" id="1.10.287.950">
    <property type="entry name" value="Methyl-accepting chemotaxis protein"/>
    <property type="match status" value="1"/>
</dbReference>
<evidence type="ECO:0000256" key="5">
    <source>
        <dbReference type="ARBA" id="ARBA00029447"/>
    </source>
</evidence>
<dbReference type="SUPFAM" id="SSF58104">
    <property type="entry name" value="Methyl-accepting chemotaxis protein (MCP) signaling domain"/>
    <property type="match status" value="1"/>
</dbReference>
<feature type="domain" description="Methyl-accepting transducer" evidence="8">
    <location>
        <begin position="290"/>
        <end position="526"/>
    </location>
</feature>
<dbReference type="CDD" id="cd06225">
    <property type="entry name" value="HAMP"/>
    <property type="match status" value="1"/>
</dbReference>
<dbReference type="PANTHER" id="PTHR32089:SF112">
    <property type="entry name" value="LYSOZYME-LIKE PROTEIN-RELATED"/>
    <property type="match status" value="1"/>
</dbReference>
<feature type="domain" description="HAMP" evidence="9">
    <location>
        <begin position="218"/>
        <end position="271"/>
    </location>
</feature>
<proteinExistence type="inferred from homology"/>
<accession>A0ABW0KF18</accession>
<comment type="subcellular location">
    <subcellularLocation>
        <location evidence="1">Cell membrane</location>
    </subcellularLocation>
</comment>
<reference evidence="11" key="1">
    <citation type="journal article" date="2019" name="Int. J. Syst. Evol. Microbiol.">
        <title>The Global Catalogue of Microorganisms (GCM) 10K type strain sequencing project: providing services to taxonomists for standard genome sequencing and annotation.</title>
        <authorList>
            <consortium name="The Broad Institute Genomics Platform"/>
            <consortium name="The Broad Institute Genome Sequencing Center for Infectious Disease"/>
            <person name="Wu L."/>
            <person name="Ma J."/>
        </authorList>
    </citation>
    <scope>NUCLEOTIDE SEQUENCE [LARGE SCALE GENOMIC DNA]</scope>
    <source>
        <strain evidence="11">KACC 11904</strain>
    </source>
</reference>
<evidence type="ECO:0000256" key="3">
    <source>
        <dbReference type="ARBA" id="ARBA00023136"/>
    </source>
</evidence>
<dbReference type="InterPro" id="IPR004090">
    <property type="entry name" value="Chemotax_Me-accpt_rcpt"/>
</dbReference>
<dbReference type="InterPro" id="IPR003660">
    <property type="entry name" value="HAMP_dom"/>
</dbReference>
<dbReference type="Pfam" id="PF00672">
    <property type="entry name" value="HAMP"/>
    <property type="match status" value="1"/>
</dbReference>
<protein>
    <submittedName>
        <fullName evidence="10">Methyl-accepting chemotaxis protein</fullName>
    </submittedName>
</protein>
<feature type="transmembrane region" description="Helical" evidence="7">
    <location>
        <begin position="21"/>
        <end position="44"/>
    </location>
</feature>
<evidence type="ECO:0000259" key="8">
    <source>
        <dbReference type="PROSITE" id="PS50111"/>
    </source>
</evidence>
<dbReference type="SMART" id="SM00304">
    <property type="entry name" value="HAMP"/>
    <property type="match status" value="1"/>
</dbReference>
<dbReference type="PANTHER" id="PTHR32089">
    <property type="entry name" value="METHYL-ACCEPTING CHEMOTAXIS PROTEIN MCPB"/>
    <property type="match status" value="1"/>
</dbReference>
<organism evidence="10 11">
    <name type="scientific">Paenibacillus aestuarii</name>
    <dbReference type="NCBI Taxonomy" id="516965"/>
    <lineage>
        <taxon>Bacteria</taxon>
        <taxon>Bacillati</taxon>
        <taxon>Bacillota</taxon>
        <taxon>Bacilli</taxon>
        <taxon>Bacillales</taxon>
        <taxon>Paenibacillaceae</taxon>
        <taxon>Paenibacillus</taxon>
    </lineage>
</organism>
<keyword evidence="7" id="KW-0812">Transmembrane</keyword>
<dbReference type="PROSITE" id="PS50111">
    <property type="entry name" value="CHEMOTAXIS_TRANSDUC_2"/>
    <property type="match status" value="1"/>
</dbReference>
<name>A0ABW0KF18_9BACL</name>
<keyword evidence="11" id="KW-1185">Reference proteome</keyword>
<keyword evidence="7" id="KW-1133">Transmembrane helix</keyword>
<dbReference type="Proteomes" id="UP001596044">
    <property type="component" value="Unassembled WGS sequence"/>
</dbReference>
<keyword evidence="4 6" id="KW-0807">Transducer</keyword>
<evidence type="ECO:0000256" key="4">
    <source>
        <dbReference type="ARBA" id="ARBA00023224"/>
    </source>
</evidence>
<evidence type="ECO:0000313" key="11">
    <source>
        <dbReference type="Proteomes" id="UP001596044"/>
    </source>
</evidence>
<dbReference type="InterPro" id="IPR004089">
    <property type="entry name" value="MCPsignal_dom"/>
</dbReference>
<gene>
    <name evidence="10" type="ORF">ACFPOG_24245</name>
</gene>
<evidence type="ECO:0000256" key="6">
    <source>
        <dbReference type="PROSITE-ProRule" id="PRU00284"/>
    </source>
</evidence>
<keyword evidence="3 7" id="KW-0472">Membrane</keyword>
<dbReference type="InterPro" id="IPR024478">
    <property type="entry name" value="HlyB_4HB_MCP"/>
</dbReference>
<dbReference type="Gene3D" id="6.10.340.10">
    <property type="match status" value="1"/>
</dbReference>
<evidence type="ECO:0000256" key="1">
    <source>
        <dbReference type="ARBA" id="ARBA00004236"/>
    </source>
</evidence>
<evidence type="ECO:0000256" key="7">
    <source>
        <dbReference type="SAM" id="Phobius"/>
    </source>
</evidence>
<keyword evidence="2" id="KW-1003">Cell membrane</keyword>
<dbReference type="RefSeq" id="WP_270880202.1">
    <property type="nucleotide sequence ID" value="NZ_JAQFVF010000030.1"/>
</dbReference>
<dbReference type="PRINTS" id="PR00260">
    <property type="entry name" value="CHEMTRNSDUCR"/>
</dbReference>
<dbReference type="EMBL" id="JBHSMJ010000032">
    <property type="protein sequence ID" value="MFC5451352.1"/>
    <property type="molecule type" value="Genomic_DNA"/>
</dbReference>